<evidence type="ECO:0000313" key="2">
    <source>
        <dbReference type="EMBL" id="QFI56134.1"/>
    </source>
</evidence>
<organism evidence="2 3">
    <name type="scientific">Aeromonas simiae</name>
    <dbReference type="NCBI Taxonomy" id="218936"/>
    <lineage>
        <taxon>Bacteria</taxon>
        <taxon>Pseudomonadati</taxon>
        <taxon>Pseudomonadota</taxon>
        <taxon>Gammaproteobacteria</taxon>
        <taxon>Aeromonadales</taxon>
        <taxon>Aeromonadaceae</taxon>
        <taxon>Aeromonas</taxon>
    </lineage>
</organism>
<proteinExistence type="predicted"/>
<protein>
    <submittedName>
        <fullName evidence="2">Uncharacterized protein</fullName>
    </submittedName>
</protein>
<feature type="transmembrane region" description="Helical" evidence="1">
    <location>
        <begin position="41"/>
        <end position="61"/>
    </location>
</feature>
<dbReference type="OrthoDB" id="5588979at2"/>
<keyword evidence="3" id="KW-1185">Reference proteome</keyword>
<reference evidence="2 3" key="1">
    <citation type="submission" date="2019-05" db="EMBL/GenBank/DDBJ databases">
        <title>OXA-830, a novel chromosomally encoded expanded-spectrum class D beta-lactamase in Aeromonas simiae.</title>
        <authorList>
            <person name="Zhou W."/>
            <person name="Chen Q."/>
        </authorList>
    </citation>
    <scope>NUCLEOTIDE SEQUENCE [LARGE SCALE GENOMIC DNA]</scope>
    <source>
        <strain evidence="2 3">A6</strain>
    </source>
</reference>
<evidence type="ECO:0000256" key="1">
    <source>
        <dbReference type="SAM" id="Phobius"/>
    </source>
</evidence>
<dbReference type="RefSeq" id="WP_042045894.1">
    <property type="nucleotide sequence ID" value="NZ_CDBY01000036.1"/>
</dbReference>
<name>A0A5J6X0P3_9GAMM</name>
<keyword evidence="1" id="KW-0472">Membrane</keyword>
<dbReference type="KEGG" id="asim:FE240_16505"/>
<dbReference type="EMBL" id="CP040449">
    <property type="protein sequence ID" value="QFI56134.1"/>
    <property type="molecule type" value="Genomic_DNA"/>
</dbReference>
<keyword evidence="1" id="KW-0812">Transmembrane</keyword>
<dbReference type="AlphaFoldDB" id="A0A5J6X0P3"/>
<keyword evidence="1" id="KW-1133">Transmembrane helix</keyword>
<gene>
    <name evidence="2" type="ORF">FE240_16505</name>
</gene>
<accession>A0A5J6X0P3</accession>
<evidence type="ECO:0000313" key="3">
    <source>
        <dbReference type="Proteomes" id="UP000594034"/>
    </source>
</evidence>
<sequence length="71" mass="8452">MLLFLWRASLLYMFPLIIFTYGRLADVSFEAIDSGVNSHKWVIIGAYLAYSIIWLLANRYLEQLLRRRGRR</sequence>
<dbReference type="Proteomes" id="UP000594034">
    <property type="component" value="Chromosome"/>
</dbReference>